<dbReference type="InterPro" id="IPR001138">
    <property type="entry name" value="Zn2Cys6_DnaBD"/>
</dbReference>
<evidence type="ECO:0000256" key="1">
    <source>
        <dbReference type="ARBA" id="ARBA00023242"/>
    </source>
</evidence>
<dbReference type="OrthoDB" id="5422841at2759"/>
<feature type="region of interest" description="Disordered" evidence="2">
    <location>
        <begin position="487"/>
        <end position="555"/>
    </location>
</feature>
<feature type="compositionally biased region" description="Basic and acidic residues" evidence="2">
    <location>
        <begin position="725"/>
        <end position="736"/>
    </location>
</feature>
<evidence type="ECO:0000256" key="2">
    <source>
        <dbReference type="SAM" id="MobiDB-lite"/>
    </source>
</evidence>
<proteinExistence type="predicted"/>
<dbReference type="CDD" id="cd00067">
    <property type="entry name" value="GAL4"/>
    <property type="match status" value="1"/>
</dbReference>
<dbReference type="AlphaFoldDB" id="A0A8H3F3Q1"/>
<feature type="compositionally biased region" description="Polar residues" evidence="2">
    <location>
        <begin position="709"/>
        <end position="719"/>
    </location>
</feature>
<sequence length="770" mass="85522">MNHMGSPPFIPADQSSTKRKRSLSGDELHRQPTPPAKLPKTNANHLQINYLARQYQEILPLISPEDALPSLLSLISDYDGVLHRHESMAGNLGARPLGPILIQRFERIFDGPPRVLKTHGKEGTSVGWLDVVEFARNKPEQFNLEKMREGNRVCQFYTKQCRVEISEEDYLLIKSGMPEKLIPPQPIGEDEEKELGTLEILEKNLGGVVHLADQVSARARQLNHRLKNRKNAILARREAEAVVVEGAHSPSIRGFDLGQPRYHINHSTNGGNSRASTSPTSGFIAVNSRYQLPNDRPNQHNSSPHEYARTATQPLTNGGSPLHGASAATRAELLNKFHTSSDRSSSDFEVARRSSLMISRPSLPPKPKNSFKPYADSMEYAGALLSAASPVPIPNTPASLLPYVKPSSTDRFEDSGPYKADMMARMEQLNRGDRVQPPCDRCRRLHMDCLKNLTACMGCTKKHAKCSWKEVEEQELKDHPFVLRIRKEEDVNSDGEGSRSGGDGSRKRQYSPERGVRDEELLGEDTGDEEGDMGGKTTPVQERRYSSVQPISPPAVTIAKEPIPERMEGLHPPAHASPAMATQSTMIEKRDETTNLDTFRSRATASPPKLPISDPDIDLIYSTSRDKGPTLPTPAPRYQAPEANMHRYKANGVTSYSEPKEESIYTQLETAIQEVVKKPAQDESLRVYTAGSEPVHSAATIADELQRSPEPQVSSSPTQAAMKRSYLDEHEEKREQSPPPMQRKSLQRPPSPTSNGTVLEMGVQRMGMQI</sequence>
<keyword evidence="4" id="KW-1185">Reference proteome</keyword>
<reference evidence="3" key="1">
    <citation type="submission" date="2021-03" db="EMBL/GenBank/DDBJ databases">
        <authorList>
            <person name="Tagirdzhanova G."/>
        </authorList>
    </citation>
    <scope>NUCLEOTIDE SEQUENCE</scope>
</reference>
<feature type="region of interest" description="Disordered" evidence="2">
    <location>
        <begin position="567"/>
        <end position="644"/>
    </location>
</feature>
<dbReference type="EMBL" id="CAJPDR010000095">
    <property type="protein sequence ID" value="CAF9917043.1"/>
    <property type="molecule type" value="Genomic_DNA"/>
</dbReference>
<feature type="compositionally biased region" description="Basic and acidic residues" evidence="2">
    <location>
        <begin position="504"/>
        <end position="520"/>
    </location>
</feature>
<feature type="region of interest" description="Disordered" evidence="2">
    <location>
        <begin position="1"/>
        <end position="42"/>
    </location>
</feature>
<accession>A0A8H3F3Q1</accession>
<feature type="region of interest" description="Disordered" evidence="2">
    <location>
        <begin position="295"/>
        <end position="319"/>
    </location>
</feature>
<feature type="compositionally biased region" description="Acidic residues" evidence="2">
    <location>
        <begin position="521"/>
        <end position="532"/>
    </location>
</feature>
<evidence type="ECO:0008006" key="5">
    <source>
        <dbReference type="Google" id="ProtNLM"/>
    </source>
</evidence>
<feature type="compositionally biased region" description="Polar residues" evidence="2">
    <location>
        <begin position="299"/>
        <end position="319"/>
    </location>
</feature>
<gene>
    <name evidence="3" type="ORF">ALECFALPRED_010964</name>
</gene>
<name>A0A8H3F3Q1_9LECA</name>
<evidence type="ECO:0000313" key="3">
    <source>
        <dbReference type="EMBL" id="CAF9917043.1"/>
    </source>
</evidence>
<evidence type="ECO:0000313" key="4">
    <source>
        <dbReference type="Proteomes" id="UP000664203"/>
    </source>
</evidence>
<dbReference type="GO" id="GO:0008270">
    <property type="term" value="F:zinc ion binding"/>
    <property type="evidence" value="ECO:0007669"/>
    <property type="project" value="InterPro"/>
</dbReference>
<comment type="caution">
    <text evidence="3">The sequence shown here is derived from an EMBL/GenBank/DDBJ whole genome shotgun (WGS) entry which is preliminary data.</text>
</comment>
<keyword evidence="1" id="KW-0539">Nucleus</keyword>
<feature type="region of interest" description="Disordered" evidence="2">
    <location>
        <begin position="687"/>
        <end position="770"/>
    </location>
</feature>
<dbReference type="Proteomes" id="UP000664203">
    <property type="component" value="Unassembled WGS sequence"/>
</dbReference>
<dbReference type="GO" id="GO:0000981">
    <property type="term" value="F:DNA-binding transcription factor activity, RNA polymerase II-specific"/>
    <property type="evidence" value="ECO:0007669"/>
    <property type="project" value="InterPro"/>
</dbReference>
<feature type="compositionally biased region" description="Polar residues" evidence="2">
    <location>
        <begin position="595"/>
        <end position="604"/>
    </location>
</feature>
<organism evidence="3 4">
    <name type="scientific">Alectoria fallacina</name>
    <dbReference type="NCBI Taxonomy" id="1903189"/>
    <lineage>
        <taxon>Eukaryota</taxon>
        <taxon>Fungi</taxon>
        <taxon>Dikarya</taxon>
        <taxon>Ascomycota</taxon>
        <taxon>Pezizomycotina</taxon>
        <taxon>Lecanoromycetes</taxon>
        <taxon>OSLEUM clade</taxon>
        <taxon>Lecanoromycetidae</taxon>
        <taxon>Lecanorales</taxon>
        <taxon>Lecanorineae</taxon>
        <taxon>Parmeliaceae</taxon>
        <taxon>Alectoria</taxon>
    </lineage>
</organism>
<protein>
    <recommendedName>
        <fullName evidence="5">Zn(2)-C6 fungal-type domain-containing protein</fullName>
    </recommendedName>
</protein>